<accession>A0AAW3ZD24</accession>
<dbReference type="Proteomes" id="UP000613768">
    <property type="component" value="Unassembled WGS sequence"/>
</dbReference>
<organism evidence="1 2">
    <name type="scientific">Pseudomarimonas arenosa</name>
    <dbReference type="NCBI Taxonomy" id="2774145"/>
    <lineage>
        <taxon>Bacteria</taxon>
        <taxon>Pseudomonadati</taxon>
        <taxon>Pseudomonadota</taxon>
        <taxon>Gammaproteobacteria</taxon>
        <taxon>Lysobacterales</taxon>
        <taxon>Lysobacteraceae</taxon>
        <taxon>Pseudomarimonas</taxon>
    </lineage>
</organism>
<dbReference type="RefSeq" id="WP_192027483.1">
    <property type="nucleotide sequence ID" value="NZ_JACYTR010000001.1"/>
</dbReference>
<keyword evidence="2" id="KW-1185">Reference proteome</keyword>
<evidence type="ECO:0000313" key="2">
    <source>
        <dbReference type="Proteomes" id="UP000613768"/>
    </source>
</evidence>
<dbReference type="EMBL" id="JACYTR010000001">
    <property type="protein sequence ID" value="MBD8524131.1"/>
    <property type="molecule type" value="Genomic_DNA"/>
</dbReference>
<gene>
    <name evidence="1" type="ORF">IFO71_00095</name>
</gene>
<protein>
    <submittedName>
        <fullName evidence="1">Uncharacterized protein</fullName>
    </submittedName>
</protein>
<dbReference type="AlphaFoldDB" id="A0AAW3ZD24"/>
<sequence length="74" mass="8090">MSKSTKTSSTPTKGPRYHAYVTREYKIGGESRSDWMRIGSGFSHADGKGFRIVLSAIPTDGVVVLREVEENEAG</sequence>
<comment type="caution">
    <text evidence="1">The sequence shown here is derived from an EMBL/GenBank/DDBJ whole genome shotgun (WGS) entry which is preliminary data.</text>
</comment>
<reference evidence="1 2" key="1">
    <citation type="submission" date="2020-09" db="EMBL/GenBank/DDBJ databases">
        <title>Pseudoxanthomonas sp. CAU 1598 isolated from sand of Yaerae Beach.</title>
        <authorList>
            <person name="Kim W."/>
        </authorList>
    </citation>
    <scope>NUCLEOTIDE SEQUENCE [LARGE SCALE GENOMIC DNA]</scope>
    <source>
        <strain evidence="1 2">CAU 1598</strain>
    </source>
</reference>
<evidence type="ECO:0000313" key="1">
    <source>
        <dbReference type="EMBL" id="MBD8524131.1"/>
    </source>
</evidence>
<name>A0AAW3ZD24_9GAMM</name>
<proteinExistence type="predicted"/>